<dbReference type="AlphaFoldDB" id="A0A2A3M1M9"/>
<dbReference type="EMBL" id="NTME01000021">
    <property type="protein sequence ID" value="PBJ93966.1"/>
    <property type="molecule type" value="Genomic_DNA"/>
</dbReference>
<evidence type="ECO:0000313" key="1">
    <source>
        <dbReference type="EMBL" id="PBJ93966.1"/>
    </source>
</evidence>
<protein>
    <submittedName>
        <fullName evidence="1">Uncharacterized protein</fullName>
    </submittedName>
</protein>
<sequence>MANRKTCTDSASNEAALLQVFATNTFRKVIFFASPDTGGSRKDGSENNWPLMAVLVEDQSGELDVYDGDFLTATRYPRYLEVKAVLDAAQASNGNVFYATAPLPFTSGKGEDAAALDMLSVQTDVFDQSTRANYFKLLSRLTEKQYAQTYD</sequence>
<gene>
    <name evidence="1" type="ORF">CMV24_19285</name>
</gene>
<dbReference type="RefSeq" id="WP_023383814.1">
    <property type="nucleotide sequence ID" value="NZ_NTME01000021.1"/>
</dbReference>
<comment type="caution">
    <text evidence="1">The sequence shown here is derived from an EMBL/GenBank/DDBJ whole genome shotgun (WGS) entry which is preliminary data.</text>
</comment>
<organism evidence="1 2">
    <name type="scientific">Pseudomonas plecoglossicida</name>
    <dbReference type="NCBI Taxonomy" id="70775"/>
    <lineage>
        <taxon>Bacteria</taxon>
        <taxon>Pseudomonadati</taxon>
        <taxon>Pseudomonadota</taxon>
        <taxon>Gammaproteobacteria</taxon>
        <taxon>Pseudomonadales</taxon>
        <taxon>Pseudomonadaceae</taxon>
        <taxon>Pseudomonas</taxon>
    </lineage>
</organism>
<dbReference type="Proteomes" id="UP000218102">
    <property type="component" value="Unassembled WGS sequence"/>
</dbReference>
<proteinExistence type="predicted"/>
<evidence type="ECO:0000313" key="2">
    <source>
        <dbReference type="Proteomes" id="UP000218102"/>
    </source>
</evidence>
<accession>A0A2A3M1M9</accession>
<name>A0A2A3M1M9_PSEDL</name>
<reference evidence="1 2" key="1">
    <citation type="submission" date="2017-09" db="EMBL/GenBank/DDBJ databases">
        <authorList>
            <person name="Ehlers B."/>
            <person name="Leendertz F.H."/>
        </authorList>
    </citation>
    <scope>NUCLEOTIDE SEQUENCE [LARGE SCALE GENOMIC DNA]</scope>
    <source>
        <strain evidence="1 2">DJ-1</strain>
    </source>
</reference>